<dbReference type="Proteomes" id="UP001234297">
    <property type="component" value="Chromosome 2"/>
</dbReference>
<evidence type="ECO:0000313" key="1">
    <source>
        <dbReference type="EMBL" id="KAJ8644168.1"/>
    </source>
</evidence>
<keyword evidence="2" id="KW-1185">Reference proteome</keyword>
<sequence length="376" mass="41926">METNRGSESAPQPADPSQILDLPDDSLHLIFSHLPLRDIILCRSVCRLFRQTLTSPSFLLLLSLRRPPLRLLALRPSHHHSSSSSSSSPSSLLLAFDPDLNQWLRFPLHFLPFRSTSPVASSSGLLYLWADSDHNKTLVVCNPLTGRFRLLPPLGSAWSRHGTVLVSPSGSVLVLTELAALFYSPSSNHWLNFSSNLASKPRSPILVSDTVFALCDVGSPWRSQWKLFLCKLSQFGRSPWERVEKHEWGDVFDILKRPRLIRGRGNSILMAGGLKSSFSLNASCSTILILRLDLDRLEWGEAGRMPLEMFKWFQESSKLKVFGGGDWVCFSAKRVGRLALWNSAGIGDWRWVDGADGNGESVCRGFVFDAMLTALP</sequence>
<comment type="caution">
    <text evidence="1">The sequence shown here is derived from an EMBL/GenBank/DDBJ whole genome shotgun (WGS) entry which is preliminary data.</text>
</comment>
<reference evidence="1 2" key="1">
    <citation type="journal article" date="2022" name="Hortic Res">
        <title>A haplotype resolved chromosomal level avocado genome allows analysis of novel avocado genes.</title>
        <authorList>
            <person name="Nath O."/>
            <person name="Fletcher S.J."/>
            <person name="Hayward A."/>
            <person name="Shaw L.M."/>
            <person name="Masouleh A.K."/>
            <person name="Furtado A."/>
            <person name="Henry R.J."/>
            <person name="Mitter N."/>
        </authorList>
    </citation>
    <scope>NUCLEOTIDE SEQUENCE [LARGE SCALE GENOMIC DNA]</scope>
    <source>
        <strain evidence="2">cv. Hass</strain>
    </source>
</reference>
<accession>A0ACC2MEZ2</accession>
<evidence type="ECO:0000313" key="2">
    <source>
        <dbReference type="Proteomes" id="UP001234297"/>
    </source>
</evidence>
<protein>
    <submittedName>
        <fullName evidence="1">Uncharacterized protein</fullName>
    </submittedName>
</protein>
<dbReference type="EMBL" id="CM056810">
    <property type="protein sequence ID" value="KAJ8644168.1"/>
    <property type="molecule type" value="Genomic_DNA"/>
</dbReference>
<organism evidence="1 2">
    <name type="scientific">Persea americana</name>
    <name type="common">Avocado</name>
    <dbReference type="NCBI Taxonomy" id="3435"/>
    <lineage>
        <taxon>Eukaryota</taxon>
        <taxon>Viridiplantae</taxon>
        <taxon>Streptophyta</taxon>
        <taxon>Embryophyta</taxon>
        <taxon>Tracheophyta</taxon>
        <taxon>Spermatophyta</taxon>
        <taxon>Magnoliopsida</taxon>
        <taxon>Magnoliidae</taxon>
        <taxon>Laurales</taxon>
        <taxon>Lauraceae</taxon>
        <taxon>Persea</taxon>
    </lineage>
</organism>
<gene>
    <name evidence="1" type="ORF">MRB53_005916</name>
</gene>
<name>A0ACC2MEZ2_PERAE</name>
<proteinExistence type="predicted"/>